<proteinExistence type="inferred from homology"/>
<protein>
    <recommendedName>
        <fullName evidence="3">Peptidase C1A papain C-terminal domain-containing protein</fullName>
    </recommendedName>
</protein>
<dbReference type="AlphaFoldDB" id="A0A2G2W3U7"/>
<dbReference type="GO" id="GO:0006508">
    <property type="term" value="P:proteolysis"/>
    <property type="evidence" value="ECO:0007669"/>
    <property type="project" value="InterPro"/>
</dbReference>
<dbReference type="InterPro" id="IPR013128">
    <property type="entry name" value="Peptidase_C1A"/>
</dbReference>
<dbReference type="PANTHER" id="PTHR12411">
    <property type="entry name" value="CYSTEINE PROTEASE FAMILY C1-RELATED"/>
    <property type="match status" value="1"/>
</dbReference>
<comment type="caution">
    <text evidence="4">The sequence shown here is derived from an EMBL/GenBank/DDBJ whole genome shotgun (WGS) entry which is preliminary data.</text>
</comment>
<gene>
    <name evidence="4" type="ORF">CQW23_18758</name>
</gene>
<comment type="similarity">
    <text evidence="1">Belongs to the peptidase C1 family.</text>
</comment>
<dbReference type="SMART" id="SM00645">
    <property type="entry name" value="Pept_C1"/>
    <property type="match status" value="1"/>
</dbReference>
<dbReference type="InterPro" id="IPR000668">
    <property type="entry name" value="Peptidase_C1A_C"/>
</dbReference>
<dbReference type="Gene3D" id="3.90.70.10">
    <property type="entry name" value="Cysteine proteinases"/>
    <property type="match status" value="1"/>
</dbReference>
<accession>A0A2G2W3U7</accession>
<reference evidence="5" key="2">
    <citation type="journal article" date="2017" name="J. Anim. Genet.">
        <title>Multiple reference genome sequences of hot pepper reveal the massive evolution of plant disease resistance genes by retroduplication.</title>
        <authorList>
            <person name="Kim S."/>
            <person name="Park J."/>
            <person name="Yeom S.-I."/>
            <person name="Kim Y.-M."/>
            <person name="Seo E."/>
            <person name="Kim K.-T."/>
            <person name="Kim M.-S."/>
            <person name="Lee J.M."/>
            <person name="Cheong K."/>
            <person name="Shin H.-S."/>
            <person name="Kim S.-B."/>
            <person name="Han K."/>
            <person name="Lee J."/>
            <person name="Park M."/>
            <person name="Lee H.-A."/>
            <person name="Lee H.-Y."/>
            <person name="Lee Y."/>
            <person name="Oh S."/>
            <person name="Lee J.H."/>
            <person name="Choi E."/>
            <person name="Choi E."/>
            <person name="Lee S.E."/>
            <person name="Jeon J."/>
            <person name="Kim H."/>
            <person name="Choi G."/>
            <person name="Song H."/>
            <person name="Lee J."/>
            <person name="Lee S.-C."/>
            <person name="Kwon J.-K."/>
            <person name="Lee H.-Y."/>
            <person name="Koo N."/>
            <person name="Hong Y."/>
            <person name="Kim R.W."/>
            <person name="Kang W.-H."/>
            <person name="Huh J.H."/>
            <person name="Kang B.-C."/>
            <person name="Yang T.-J."/>
            <person name="Lee Y.-H."/>
            <person name="Bennetzen J.L."/>
            <person name="Choi D."/>
        </authorList>
    </citation>
    <scope>NUCLEOTIDE SEQUENCE [LARGE SCALE GENOMIC DNA]</scope>
    <source>
        <strain evidence="5">cv. PBC81</strain>
    </source>
</reference>
<sequence>MDSNAKDPNAMVNETKWIAMQKTLTPPLLLLQISAVLPAVEYDELPVELSTQQIADQMPRDFEYAQRGRERDEILGSYFGSHVDGLHYAMNVGLFEDRVYPKRETSWEADFPNPLPNEVKYKISSVNRVRTADIAEKSQREGFEDLVTAEEINTVLMHQPIVGAIKVYEDFVHFRGEEVYMGPVGDEVAVDLGAHSILIIGWGIKNGVEYFVIKNQWGDEWGDKGYAKVRRDLIYRLAYPGGIVRLGDVAKNRGKDGPSSSGTKKNKAR</sequence>
<evidence type="ECO:0000256" key="2">
    <source>
        <dbReference type="SAM" id="MobiDB-lite"/>
    </source>
</evidence>
<evidence type="ECO:0000259" key="3">
    <source>
        <dbReference type="SMART" id="SM00645"/>
    </source>
</evidence>
<dbReference type="PROSITE" id="PS00639">
    <property type="entry name" value="THIOL_PROTEASE_HIS"/>
    <property type="match status" value="1"/>
</dbReference>
<dbReference type="Pfam" id="PF00112">
    <property type="entry name" value="Peptidase_C1"/>
    <property type="match status" value="1"/>
</dbReference>
<feature type="domain" description="Peptidase C1A papain C-terminal" evidence="3">
    <location>
        <begin position="12"/>
        <end position="242"/>
    </location>
</feature>
<name>A0A2G2W3U7_CAPBA</name>
<keyword evidence="5" id="KW-1185">Reference proteome</keyword>
<dbReference type="InterPro" id="IPR038765">
    <property type="entry name" value="Papain-like_cys_pep_sf"/>
</dbReference>
<dbReference type="InterPro" id="IPR025660">
    <property type="entry name" value="Pept_his_AS"/>
</dbReference>
<evidence type="ECO:0000313" key="4">
    <source>
        <dbReference type="EMBL" id="PHT39904.1"/>
    </source>
</evidence>
<dbReference type="SUPFAM" id="SSF54001">
    <property type="entry name" value="Cysteine proteinases"/>
    <property type="match status" value="1"/>
</dbReference>
<dbReference type="Proteomes" id="UP000224567">
    <property type="component" value="Unassembled WGS sequence"/>
</dbReference>
<dbReference type="OrthoDB" id="1276605at2759"/>
<evidence type="ECO:0000313" key="5">
    <source>
        <dbReference type="Proteomes" id="UP000224567"/>
    </source>
</evidence>
<organism evidence="4 5">
    <name type="scientific">Capsicum baccatum</name>
    <name type="common">Peruvian pepper</name>
    <dbReference type="NCBI Taxonomy" id="33114"/>
    <lineage>
        <taxon>Eukaryota</taxon>
        <taxon>Viridiplantae</taxon>
        <taxon>Streptophyta</taxon>
        <taxon>Embryophyta</taxon>
        <taxon>Tracheophyta</taxon>
        <taxon>Spermatophyta</taxon>
        <taxon>Magnoliopsida</taxon>
        <taxon>eudicotyledons</taxon>
        <taxon>Gunneridae</taxon>
        <taxon>Pentapetalae</taxon>
        <taxon>asterids</taxon>
        <taxon>lamiids</taxon>
        <taxon>Solanales</taxon>
        <taxon>Solanaceae</taxon>
        <taxon>Solanoideae</taxon>
        <taxon>Capsiceae</taxon>
        <taxon>Capsicum</taxon>
    </lineage>
</organism>
<dbReference type="EMBL" id="MLFT02000008">
    <property type="protein sequence ID" value="PHT39904.1"/>
    <property type="molecule type" value="Genomic_DNA"/>
</dbReference>
<dbReference type="STRING" id="33114.A0A2G2W3U7"/>
<reference evidence="4 5" key="1">
    <citation type="journal article" date="2017" name="Genome Biol.">
        <title>New reference genome sequences of hot pepper reveal the massive evolution of plant disease-resistance genes by retroduplication.</title>
        <authorList>
            <person name="Kim S."/>
            <person name="Park J."/>
            <person name="Yeom S.I."/>
            <person name="Kim Y.M."/>
            <person name="Seo E."/>
            <person name="Kim K.T."/>
            <person name="Kim M.S."/>
            <person name="Lee J.M."/>
            <person name="Cheong K."/>
            <person name="Shin H.S."/>
            <person name="Kim S.B."/>
            <person name="Han K."/>
            <person name="Lee J."/>
            <person name="Park M."/>
            <person name="Lee H.A."/>
            <person name="Lee H.Y."/>
            <person name="Lee Y."/>
            <person name="Oh S."/>
            <person name="Lee J.H."/>
            <person name="Choi E."/>
            <person name="Choi E."/>
            <person name="Lee S.E."/>
            <person name="Jeon J."/>
            <person name="Kim H."/>
            <person name="Choi G."/>
            <person name="Song H."/>
            <person name="Lee J."/>
            <person name="Lee S.C."/>
            <person name="Kwon J.K."/>
            <person name="Lee H.Y."/>
            <person name="Koo N."/>
            <person name="Hong Y."/>
            <person name="Kim R.W."/>
            <person name="Kang W.H."/>
            <person name="Huh J.H."/>
            <person name="Kang B.C."/>
            <person name="Yang T.J."/>
            <person name="Lee Y.H."/>
            <person name="Bennetzen J.L."/>
            <person name="Choi D."/>
        </authorList>
    </citation>
    <scope>NUCLEOTIDE SEQUENCE [LARGE SCALE GENOMIC DNA]</scope>
    <source>
        <strain evidence="5">cv. PBC81</strain>
    </source>
</reference>
<feature type="region of interest" description="Disordered" evidence="2">
    <location>
        <begin position="250"/>
        <end position="269"/>
    </location>
</feature>
<dbReference type="GO" id="GO:0008234">
    <property type="term" value="F:cysteine-type peptidase activity"/>
    <property type="evidence" value="ECO:0007669"/>
    <property type="project" value="InterPro"/>
</dbReference>
<evidence type="ECO:0000256" key="1">
    <source>
        <dbReference type="ARBA" id="ARBA00008455"/>
    </source>
</evidence>